<reference evidence="3" key="1">
    <citation type="journal article" date="2016" name="Proc. Natl. Acad. Sci. U.S.A.">
        <title>Comparative genomics of biotechnologically important yeasts.</title>
        <authorList>
            <person name="Riley R."/>
            <person name="Haridas S."/>
            <person name="Wolfe K.H."/>
            <person name="Lopes M.R."/>
            <person name="Hittinger C.T."/>
            <person name="Goeker M."/>
            <person name="Salamov A.A."/>
            <person name="Wisecaver J.H."/>
            <person name="Long T.M."/>
            <person name="Calvey C.H."/>
            <person name="Aerts A.L."/>
            <person name="Barry K.W."/>
            <person name="Choi C."/>
            <person name="Clum A."/>
            <person name="Coughlan A.Y."/>
            <person name="Deshpande S."/>
            <person name="Douglass A.P."/>
            <person name="Hanson S.J."/>
            <person name="Klenk H.-P."/>
            <person name="LaButti K.M."/>
            <person name="Lapidus A."/>
            <person name="Lindquist E.A."/>
            <person name="Lipzen A.M."/>
            <person name="Meier-Kolthoff J.P."/>
            <person name="Ohm R.A."/>
            <person name="Otillar R.P."/>
            <person name="Pangilinan J.L."/>
            <person name="Peng Y."/>
            <person name="Rokas A."/>
            <person name="Rosa C.A."/>
            <person name="Scheuner C."/>
            <person name="Sibirny A.A."/>
            <person name="Slot J.C."/>
            <person name="Stielow J.B."/>
            <person name="Sun H."/>
            <person name="Kurtzman C.P."/>
            <person name="Blackwell M."/>
            <person name="Grigoriev I.V."/>
            <person name="Jeffries T.W."/>
        </authorList>
    </citation>
    <scope>NUCLEOTIDE SEQUENCE [LARGE SCALE GENOMIC DNA]</scope>
    <source>
        <strain evidence="3">NRRL Y-1626</strain>
    </source>
</reference>
<proteinExistence type="predicted"/>
<comment type="caution">
    <text evidence="2">The sequence shown here is derived from an EMBL/GenBank/DDBJ whole genome shotgun (WGS) entry which is preliminary data.</text>
</comment>
<organism evidence="2 3">
    <name type="scientific">Hanseniaspora valbyensis NRRL Y-1626</name>
    <dbReference type="NCBI Taxonomy" id="766949"/>
    <lineage>
        <taxon>Eukaryota</taxon>
        <taxon>Fungi</taxon>
        <taxon>Dikarya</taxon>
        <taxon>Ascomycota</taxon>
        <taxon>Saccharomycotina</taxon>
        <taxon>Saccharomycetes</taxon>
        <taxon>Saccharomycodales</taxon>
        <taxon>Saccharomycodaceae</taxon>
        <taxon>Hanseniaspora</taxon>
    </lineage>
</organism>
<dbReference type="Pfam" id="PF03109">
    <property type="entry name" value="ABC1"/>
    <property type="match status" value="1"/>
</dbReference>
<evidence type="ECO:0000259" key="1">
    <source>
        <dbReference type="Pfam" id="PF03109"/>
    </source>
</evidence>
<dbReference type="InterPro" id="IPR052402">
    <property type="entry name" value="ADCK_kinase"/>
</dbReference>
<keyword evidence="3" id="KW-1185">Reference proteome</keyword>
<name>A0A1B7TEJ8_9ASCO</name>
<evidence type="ECO:0000313" key="3">
    <source>
        <dbReference type="Proteomes" id="UP000092321"/>
    </source>
</evidence>
<dbReference type="PANTHER" id="PTHR45890">
    <property type="entry name" value="AARF DOMAIN CONTAINING KINASE 2 (PREDICTED)"/>
    <property type="match status" value="1"/>
</dbReference>
<dbReference type="PANTHER" id="PTHR45890:SF1">
    <property type="entry name" value="AARF DOMAIN CONTAINING KINASE 2"/>
    <property type="match status" value="1"/>
</dbReference>
<dbReference type="Proteomes" id="UP000092321">
    <property type="component" value="Unassembled WGS sequence"/>
</dbReference>
<sequence>MFKSLSVLPGKNIYSKCFRNTSSNIFAKRLSSNNNINKPTLISKKCKNEYSFFKISAITLASFGLLAVYEYKYILVDNEGLKFNIDKSKINVPPLEPTKDSLTYEQGIYKQSLKEEAVIKKKTKNLKMKRYINKLKQKNNLPYMKKLYYRIMILLSKIECESISSYNRFIKEPFMITSRTLELFFFILIPTIYHYNFSSSHSNFISKLIETIETRGGPTFIKLAQWASSRTDLFSQETCDQLGKLHSMNKSHPLETTLQVIPNEYGDVLIEGCDIEFKTDGNLIIKDEDQNKMLLGSGAIGQVYSLNNNSIAIKVIHPKVRSYISRDLTIMKSFGNLLNMIPTWEWLSIPEEIEQFSIFLKTQLDFRIESCNMIKFNDLFAD</sequence>
<dbReference type="GO" id="GO:0005739">
    <property type="term" value="C:mitochondrion"/>
    <property type="evidence" value="ECO:0007669"/>
    <property type="project" value="TreeGrafter"/>
</dbReference>
<feature type="non-terminal residue" evidence="2">
    <location>
        <position position="382"/>
    </location>
</feature>
<dbReference type="EMBL" id="LXPE01000010">
    <property type="protein sequence ID" value="OBA27179.1"/>
    <property type="molecule type" value="Genomic_DNA"/>
</dbReference>
<dbReference type="AlphaFoldDB" id="A0A1B7TEJ8"/>
<dbReference type="InterPro" id="IPR004147">
    <property type="entry name" value="ABC1_dom"/>
</dbReference>
<evidence type="ECO:0000313" key="2">
    <source>
        <dbReference type="EMBL" id="OBA27179.1"/>
    </source>
</evidence>
<protein>
    <recommendedName>
        <fullName evidence="1">ABC1 atypical kinase-like domain-containing protein</fullName>
    </recommendedName>
</protein>
<accession>A0A1B7TEJ8</accession>
<feature type="domain" description="ABC1 atypical kinase-like" evidence="1">
    <location>
        <begin position="295"/>
        <end position="381"/>
    </location>
</feature>
<gene>
    <name evidence="2" type="ORF">HANVADRAFT_68197</name>
</gene>
<dbReference type="OrthoDB" id="1290869at2759"/>